<reference evidence="3 4" key="1">
    <citation type="journal article" date="2018" name="J. Invertebr. Pathol.">
        <title>New genotyping method for the causative agent of crayfish plague (Aphanomyces astaci) based on whole genome data.</title>
        <authorList>
            <person name="Minardi D."/>
            <person name="Studholme D.J."/>
            <person name="van der Giezen M."/>
            <person name="Pretto T."/>
            <person name="Oidtmann B."/>
        </authorList>
    </citation>
    <scope>NUCLEOTIDE SEQUENCE [LARGE SCALE GENOMIC DNA]</scope>
    <source>
        <strain evidence="3 4">KB13</strain>
    </source>
</reference>
<dbReference type="Pfam" id="PF23036">
    <property type="entry name" value="TRAPPC10_1st"/>
    <property type="match status" value="1"/>
</dbReference>
<evidence type="ECO:0000313" key="4">
    <source>
        <dbReference type="Proteomes" id="UP000275652"/>
    </source>
</evidence>
<gene>
    <name evidence="3" type="ORF">DYB28_000204</name>
</gene>
<dbReference type="InterPro" id="IPR056913">
    <property type="entry name" value="TRAPPC10/Trs130_N"/>
</dbReference>
<evidence type="ECO:0000256" key="1">
    <source>
        <dbReference type="SAM" id="Phobius"/>
    </source>
</evidence>
<protein>
    <recommendedName>
        <fullName evidence="2">TRAPPC10/Trs130 N-terminal domain-containing protein</fullName>
    </recommendedName>
</protein>
<dbReference type="GO" id="GO:0006891">
    <property type="term" value="P:intra-Golgi vesicle-mediated transport"/>
    <property type="evidence" value="ECO:0007669"/>
    <property type="project" value="TreeGrafter"/>
</dbReference>
<dbReference type="Proteomes" id="UP000275652">
    <property type="component" value="Unassembled WGS sequence"/>
</dbReference>
<evidence type="ECO:0000313" key="3">
    <source>
        <dbReference type="EMBL" id="RLO08985.1"/>
    </source>
</evidence>
<organism evidence="3 4">
    <name type="scientific">Aphanomyces astaci</name>
    <name type="common">Crayfish plague agent</name>
    <dbReference type="NCBI Taxonomy" id="112090"/>
    <lineage>
        <taxon>Eukaryota</taxon>
        <taxon>Sar</taxon>
        <taxon>Stramenopiles</taxon>
        <taxon>Oomycota</taxon>
        <taxon>Saprolegniomycetes</taxon>
        <taxon>Saprolegniales</taxon>
        <taxon>Verrucalvaceae</taxon>
        <taxon>Aphanomyces</taxon>
    </lineage>
</organism>
<comment type="caution">
    <text evidence="3">The sequence shown here is derived from an EMBL/GenBank/DDBJ whole genome shotgun (WGS) entry which is preliminary data.</text>
</comment>
<sequence>MEVDAVATSETSSFYASIPLLPQLKNYGYSPPTTDEGHDGPPSADRAIGRYHPCPVLRAMSCYLWGFQSNIGVCVNFEDHGGVWQFLSPSLSQRLPLRGIVWKNHLQSNKTIDRLHVNFQQLASSSSGGHVDTTGLVHMFVVKCEDMDTYKAKVKPSLSAWVDRMTLHGHEWLVLYVPLGTQMPSSTSVARGLGLSALTQTFRDTSKVYRKIFDRMKGDFADNQKSKLDRFCKIDVLDGSSGVPGQQQQHESQWSEVLIKLKACIMDAFDARCAEYEDQLRVLDGKVAILLLMENAYVDVCQRGLVLIPQVVALLHTLRISPAMASQWAVGAALALCVACEHECSRLPSSPALATALGDLLYLARRHAKSLDLCGSSEWYPLQSPQGLDEITQRAAVQYGRAGRVRLASFLAAQRHASWKCADDHDQPSPLLAQLNQYERDQWWDLMHDTVVRFMKAELQRGNVCDVVDVALRWLKLDAAVDYASSTVRALFLQALAAPSNDPDGWTNGEWSTVFDPSATSTTVRLQVSLKNALRVDFSVDDVVVTCEYEGLEDEEDVVDCLSLDAPALMGQHRPAGVLRSSTSDMMDTIDGFTSYLAEGDMRPHDGHSPHPSKTADNDIAVTFGKIALPAQRGATADAMREHVPYGRYTCRQVAVRLADDVVLVVPLEDPVTFTLRPSYSSTMALDVRCPPILSPLTSTQCTVMIRPHGDIIQGGTLAVTIQGDAHVEISVASSTYARPNDSGGGGSVVVPLPSPCQVDTAFEFTLVSTSNKEECSHVVLDVAVHASITTKDGIAHKRTSRHAETHISVTPLVTTTTTTRCIRDTVHCVDIEIQANDKVGVEIDPAQYEWWALDHLHGGDAHDKEGHLVNLLSSDTPRYPGLLIMANPNTTLPVMTLNPSGRCHAAFVVDVTDELPSDTAVYMRLHCKSVWTADDSTVGTLDNPFPPLEMVTVVPMDVNLRLADLVFPRPFQLTTTCADLSTASTRSRWTTFSVDVVAPPSHSSQLWIGLDETSQRCWVCAGPSVQTVTSSSKAAFKLRPLHVGRLSFPVFTLKVRDSDNSVRIVAPNLVHHRRNQKYKVAMSPTGRTLLILSSVASVLVITLVDIAGGLAHNSKIGTNQYNAPTVPRYLKMHISNRSRQLQEVATAAAANHRILYIEPSSSDQLEYAIAYTNCTSHGGYLDSDIIYTDGYMLPLLQRILDGMGSSSINLVATPLTHVVWIDCGYDGRRFQDTSTFKAYVVDIHMTQMTSFALVTMNAWRSRINMEVQVGAVIVSTANLSQFALGSNGKYGVVYAGTSKYHTLVAIDFPYEHDTPFHDTIADGVLPTNQYLWRLKSTNESLAINGYSGNQDDQGSFVRYVLGMSDDPVRDFAEEFFSSLGHSKDSWAWVQGLVIAFVCVRTWFRLAVAVNVAFVTWLGRPLGDRWWLPDVFAGRVRHLVVARAVLILVTFAINHFWSLHEWMFTKAFARYKLTPMFSLGDGVRSDFLVLFLTWTEVVASLLNVPMAPIVPIVVYLVCYEYSQVLVAALVSTSMEHAVRAVINDMYIRNLVNFSPTGMNLWTRYRLTGDDPPSWLFATEFIWFFAPCLGMVGLLLAYKCVLLVVTFPRAVVDADISAVATVPADQLHTIATVPLGFLDHFVSASPMRGLVSVRPMPFQFEATAFQVDKSNLWRAGWVLLDSQFLVCIDDLPRIFLNVVAGATLVKIYCCAVVLDPETRKLFLLPRLVPLYTGDLSLRSLFWLRLDTLWVKKVLVGENLSTSRRMPETYKPDKGSSIWHYSNGDLIRTVVVTPEAGPRPQDIRPRTNGK</sequence>
<feature type="transmembrane region" description="Helical" evidence="1">
    <location>
        <begin position="1393"/>
        <end position="1418"/>
    </location>
</feature>
<dbReference type="GO" id="GO:1990071">
    <property type="term" value="C:TRAPPII protein complex"/>
    <property type="evidence" value="ECO:0007669"/>
    <property type="project" value="InterPro"/>
</dbReference>
<feature type="domain" description="TRAPPC10/Trs130 N-terminal" evidence="2">
    <location>
        <begin position="74"/>
        <end position="286"/>
    </location>
</feature>
<dbReference type="InterPro" id="IPR045126">
    <property type="entry name" value="TRAPPC10/Trs130"/>
</dbReference>
<keyword evidence="1" id="KW-0812">Transmembrane</keyword>
<proteinExistence type="predicted"/>
<keyword evidence="1" id="KW-1133">Transmembrane helix</keyword>
<keyword evidence="1" id="KW-0472">Membrane</keyword>
<feature type="transmembrane region" description="Helical" evidence="1">
    <location>
        <begin position="1438"/>
        <end position="1457"/>
    </location>
</feature>
<evidence type="ECO:0000259" key="2">
    <source>
        <dbReference type="Pfam" id="PF23036"/>
    </source>
</evidence>
<dbReference type="GO" id="GO:0034498">
    <property type="term" value="P:early endosome to Golgi transport"/>
    <property type="evidence" value="ECO:0007669"/>
    <property type="project" value="TreeGrafter"/>
</dbReference>
<feature type="transmembrane region" description="Helical" evidence="1">
    <location>
        <begin position="1573"/>
        <end position="1597"/>
    </location>
</feature>
<dbReference type="EMBL" id="QUTI01020742">
    <property type="protein sequence ID" value="RLO08985.1"/>
    <property type="molecule type" value="Genomic_DNA"/>
</dbReference>
<dbReference type="PANTHER" id="PTHR13251:SF3">
    <property type="entry name" value="TRAFFICKING PROTEIN PARTICLE COMPLEX SUBUNIT 10"/>
    <property type="match status" value="1"/>
</dbReference>
<dbReference type="GO" id="GO:0005829">
    <property type="term" value="C:cytosol"/>
    <property type="evidence" value="ECO:0007669"/>
    <property type="project" value="GOC"/>
</dbReference>
<name>A0A9X8E3P9_APHAT</name>
<dbReference type="PANTHER" id="PTHR13251">
    <property type="entry name" value="EPILEPSY HOLOPROSENCEPHALY CANDIDATE 1/TMEM1"/>
    <property type="match status" value="1"/>
</dbReference>
<accession>A0A9X8E3P9</accession>